<accession>X1KLF5</accession>
<keyword evidence="3" id="KW-0597">Phosphoprotein</keyword>
<dbReference type="InterPro" id="IPR003594">
    <property type="entry name" value="HATPase_dom"/>
</dbReference>
<feature type="domain" description="Histidine kinase" evidence="7">
    <location>
        <begin position="29"/>
        <end position="202"/>
    </location>
</feature>
<feature type="non-terminal residue" evidence="8">
    <location>
        <position position="1"/>
    </location>
</feature>
<organism evidence="8">
    <name type="scientific">marine sediment metagenome</name>
    <dbReference type="NCBI Taxonomy" id="412755"/>
    <lineage>
        <taxon>unclassified sequences</taxon>
        <taxon>metagenomes</taxon>
        <taxon>ecological metagenomes</taxon>
    </lineage>
</organism>
<comment type="catalytic activity">
    <reaction evidence="1">
        <text>ATP + protein L-histidine = ADP + protein N-phospho-L-histidine.</text>
        <dbReference type="EC" id="2.7.13.3"/>
    </reaction>
</comment>
<evidence type="ECO:0000256" key="6">
    <source>
        <dbReference type="ARBA" id="ARBA00023012"/>
    </source>
</evidence>
<protein>
    <recommendedName>
        <fullName evidence="2">histidine kinase</fullName>
        <ecNumber evidence="2">2.7.13.3</ecNumber>
    </recommendedName>
</protein>
<name>X1KLF5_9ZZZZ</name>
<proteinExistence type="predicted"/>
<dbReference type="InterPro" id="IPR004358">
    <property type="entry name" value="Sig_transdc_His_kin-like_C"/>
</dbReference>
<dbReference type="FunFam" id="3.30.565.10:FF:000006">
    <property type="entry name" value="Sensor histidine kinase WalK"/>
    <property type="match status" value="1"/>
</dbReference>
<gene>
    <name evidence="8" type="ORF">S06H3_15134</name>
</gene>
<dbReference type="EC" id="2.7.13.3" evidence="2"/>
<dbReference type="SMART" id="SM00387">
    <property type="entry name" value="HATPase_c"/>
    <property type="match status" value="1"/>
</dbReference>
<comment type="caution">
    <text evidence="8">The sequence shown here is derived from an EMBL/GenBank/DDBJ whole genome shotgun (WGS) entry which is preliminary data.</text>
</comment>
<dbReference type="Gene3D" id="3.30.565.10">
    <property type="entry name" value="Histidine kinase-like ATPase, C-terminal domain"/>
    <property type="match status" value="1"/>
</dbReference>
<dbReference type="AlphaFoldDB" id="X1KLF5"/>
<dbReference type="InterPro" id="IPR050736">
    <property type="entry name" value="Sensor_HK_Regulatory"/>
</dbReference>
<reference evidence="8" key="1">
    <citation type="journal article" date="2014" name="Front. Microbiol.">
        <title>High frequency of phylogenetically diverse reductive dehalogenase-homologous genes in deep subseafloor sedimentary metagenomes.</title>
        <authorList>
            <person name="Kawai M."/>
            <person name="Futagami T."/>
            <person name="Toyoda A."/>
            <person name="Takaki Y."/>
            <person name="Nishi S."/>
            <person name="Hori S."/>
            <person name="Arai W."/>
            <person name="Tsubouchi T."/>
            <person name="Morono Y."/>
            <person name="Uchiyama I."/>
            <person name="Ito T."/>
            <person name="Fujiyama A."/>
            <person name="Inagaki F."/>
            <person name="Takami H."/>
        </authorList>
    </citation>
    <scope>NUCLEOTIDE SEQUENCE</scope>
    <source>
        <strain evidence="8">Expedition CK06-06</strain>
    </source>
</reference>
<evidence type="ECO:0000259" key="7">
    <source>
        <dbReference type="PROSITE" id="PS50109"/>
    </source>
</evidence>
<evidence type="ECO:0000256" key="5">
    <source>
        <dbReference type="ARBA" id="ARBA00022777"/>
    </source>
</evidence>
<dbReference type="SUPFAM" id="SSF55874">
    <property type="entry name" value="ATPase domain of HSP90 chaperone/DNA topoisomerase II/histidine kinase"/>
    <property type="match status" value="1"/>
</dbReference>
<evidence type="ECO:0000256" key="4">
    <source>
        <dbReference type="ARBA" id="ARBA00022679"/>
    </source>
</evidence>
<dbReference type="PROSITE" id="PS50109">
    <property type="entry name" value="HIS_KIN"/>
    <property type="match status" value="1"/>
</dbReference>
<keyword evidence="4" id="KW-0808">Transferase</keyword>
<dbReference type="CDD" id="cd00075">
    <property type="entry name" value="HATPase"/>
    <property type="match status" value="1"/>
</dbReference>
<evidence type="ECO:0000256" key="2">
    <source>
        <dbReference type="ARBA" id="ARBA00012438"/>
    </source>
</evidence>
<dbReference type="Pfam" id="PF02518">
    <property type="entry name" value="HATPase_c"/>
    <property type="match status" value="1"/>
</dbReference>
<dbReference type="InterPro" id="IPR036890">
    <property type="entry name" value="HATPase_C_sf"/>
</dbReference>
<sequence length="202" mass="21542">TGLEGLRDGLLEPTPENFAALHNKILLTSRLVGDLQQLALADAGQLSIKRGTCDLGGLVEQIRATIEVELEDMGIELFIDLPKDLSPVEADSQRVEQVLLNLLSNAERYTPEGGSIRISARVLAGGKVRVSICDSGPGLSDEDLAHIFDRFYRADKSRTRESGGAGLGLAIAKALVEAHGGKIWAENAPEGGACFHFTLPSV</sequence>
<dbReference type="PANTHER" id="PTHR43711:SF1">
    <property type="entry name" value="HISTIDINE KINASE 1"/>
    <property type="match status" value="1"/>
</dbReference>
<dbReference type="GO" id="GO:0000160">
    <property type="term" value="P:phosphorelay signal transduction system"/>
    <property type="evidence" value="ECO:0007669"/>
    <property type="project" value="UniProtKB-KW"/>
</dbReference>
<evidence type="ECO:0000256" key="1">
    <source>
        <dbReference type="ARBA" id="ARBA00000085"/>
    </source>
</evidence>
<dbReference type="EMBL" id="BARV01007433">
    <property type="protein sequence ID" value="GAI07917.1"/>
    <property type="molecule type" value="Genomic_DNA"/>
</dbReference>
<dbReference type="GO" id="GO:0004673">
    <property type="term" value="F:protein histidine kinase activity"/>
    <property type="evidence" value="ECO:0007669"/>
    <property type="project" value="UniProtKB-EC"/>
</dbReference>
<keyword evidence="6" id="KW-0902">Two-component regulatory system</keyword>
<keyword evidence="5" id="KW-0418">Kinase</keyword>
<evidence type="ECO:0000313" key="8">
    <source>
        <dbReference type="EMBL" id="GAI07917.1"/>
    </source>
</evidence>
<dbReference type="PANTHER" id="PTHR43711">
    <property type="entry name" value="TWO-COMPONENT HISTIDINE KINASE"/>
    <property type="match status" value="1"/>
</dbReference>
<dbReference type="PRINTS" id="PR00344">
    <property type="entry name" value="BCTRLSENSOR"/>
</dbReference>
<dbReference type="InterPro" id="IPR005467">
    <property type="entry name" value="His_kinase_dom"/>
</dbReference>
<evidence type="ECO:0000256" key="3">
    <source>
        <dbReference type="ARBA" id="ARBA00022553"/>
    </source>
</evidence>